<dbReference type="GeneID" id="98294866"/>
<dbReference type="Proteomes" id="UP000216451">
    <property type="component" value="Unassembled WGS sequence"/>
</dbReference>
<proteinExistence type="predicted"/>
<evidence type="ECO:0000256" key="1">
    <source>
        <dbReference type="SAM" id="MobiDB-lite"/>
    </source>
</evidence>
<dbReference type="OrthoDB" id="3233351at2"/>
<feature type="region of interest" description="Disordered" evidence="1">
    <location>
        <begin position="70"/>
        <end position="96"/>
    </location>
</feature>
<evidence type="ECO:0000313" key="3">
    <source>
        <dbReference type="Proteomes" id="UP000216451"/>
    </source>
</evidence>
<keyword evidence="3" id="KW-1185">Reference proteome</keyword>
<dbReference type="AlphaFoldDB" id="A0A261GAU5"/>
<evidence type="ECO:0000313" key="2">
    <source>
        <dbReference type="EMBL" id="OZG68363.1"/>
    </source>
</evidence>
<protein>
    <submittedName>
        <fullName evidence="2">Uncharacterized protein</fullName>
    </submittedName>
</protein>
<gene>
    <name evidence="2" type="ORF">BAQU_0178</name>
</gene>
<dbReference type="EMBL" id="MWXA01000002">
    <property type="protein sequence ID" value="OZG68363.1"/>
    <property type="molecule type" value="Genomic_DNA"/>
</dbReference>
<sequence>MSQQKVDSSVKKSLERKRFQQALDVLRSESKYGRMMADQVFGEVVEAEESPDFIMKTPSRSDTIIGVEHLHTDPSGREYSNQGRRSKPPTHQSELKRVKRAQDALQEDGRQIDWDDHEQISGIAERLNKIISNDARILSESDVPRQIEDLNFSLQHHLRKTESYRNNVLDCGSRMSPRHEYGGLVFYVDMQCDYSYFTINQPGRAPRECRQGELPLFPEIIQLIREAAKNDVRWMLISTSTMITDEMTGSFLFDTSDIETSIRQQGLNPCLRFICQMHKPFDNERPFVYKGEVNDDNGIDLILNRKQRAGTRRQLQRLVKVEVCKAIDAMEHDQAFIASPAVQLMINEYGAYLLKCKQPGVSLKPGVMDRLLGLIRH</sequence>
<organism evidence="2 3">
    <name type="scientific">Bifidobacterium aquikefiri</name>
    <dbReference type="NCBI Taxonomy" id="1653207"/>
    <lineage>
        <taxon>Bacteria</taxon>
        <taxon>Bacillati</taxon>
        <taxon>Actinomycetota</taxon>
        <taxon>Actinomycetes</taxon>
        <taxon>Bifidobacteriales</taxon>
        <taxon>Bifidobacteriaceae</taxon>
        <taxon>Bifidobacterium</taxon>
    </lineage>
</organism>
<dbReference type="RefSeq" id="WP_094692196.1">
    <property type="nucleotide sequence ID" value="NZ_CALENZ010000044.1"/>
</dbReference>
<comment type="caution">
    <text evidence="2">The sequence shown here is derived from an EMBL/GenBank/DDBJ whole genome shotgun (WGS) entry which is preliminary data.</text>
</comment>
<name>A0A261GAU5_9BIFI</name>
<accession>A0A261GAU5</accession>
<reference evidence="2 3" key="1">
    <citation type="journal article" date="2017" name="BMC Genomics">
        <title>Comparative genomic and phylogenomic analyses of the Bifidobacteriaceae family.</title>
        <authorList>
            <person name="Lugli G.A."/>
            <person name="Milani C."/>
            <person name="Turroni F."/>
            <person name="Duranti S."/>
            <person name="Mancabelli L."/>
            <person name="Mangifesta M."/>
            <person name="Ferrario C."/>
            <person name="Modesto M."/>
            <person name="Mattarelli P."/>
            <person name="Jiri K."/>
            <person name="van Sinderen D."/>
            <person name="Ventura M."/>
        </authorList>
    </citation>
    <scope>NUCLEOTIDE SEQUENCE [LARGE SCALE GENOMIC DNA]</scope>
    <source>
        <strain evidence="2 3">LMG 28769</strain>
    </source>
</reference>